<dbReference type="EMBL" id="CP158568">
    <property type="protein sequence ID" value="XBY45476.1"/>
    <property type="molecule type" value="Genomic_DNA"/>
</dbReference>
<proteinExistence type="predicted"/>
<keyword evidence="2" id="KW-1133">Transmembrane helix</keyword>
<dbReference type="Pfam" id="PF13231">
    <property type="entry name" value="PMT_2"/>
    <property type="match status" value="1"/>
</dbReference>
<feature type="transmembrane region" description="Helical" evidence="2">
    <location>
        <begin position="124"/>
        <end position="142"/>
    </location>
</feature>
<feature type="transmembrane region" description="Helical" evidence="2">
    <location>
        <begin position="154"/>
        <end position="173"/>
    </location>
</feature>
<dbReference type="KEGG" id="mflg:ABS361_04100"/>
<protein>
    <submittedName>
        <fullName evidence="4">Glycosyltransferase family 39 protein</fullName>
        <ecNumber evidence="4">2.4.-.-</ecNumber>
    </submittedName>
</protein>
<keyword evidence="2" id="KW-0472">Membrane</keyword>
<dbReference type="EC" id="2.4.-.-" evidence="4"/>
<dbReference type="RefSeq" id="WP_407050569.1">
    <property type="nucleotide sequence ID" value="NZ_CP158568.1"/>
</dbReference>
<keyword evidence="2" id="KW-0812">Transmembrane</keyword>
<evidence type="ECO:0000313" key="4">
    <source>
        <dbReference type="EMBL" id="XBY45476.1"/>
    </source>
</evidence>
<evidence type="ECO:0000259" key="3">
    <source>
        <dbReference type="Pfam" id="PF13231"/>
    </source>
</evidence>
<gene>
    <name evidence="4" type="ORF">ABS361_04100</name>
</gene>
<feature type="transmembrane region" description="Helical" evidence="2">
    <location>
        <begin position="71"/>
        <end position="89"/>
    </location>
</feature>
<feature type="transmembrane region" description="Helical" evidence="2">
    <location>
        <begin position="35"/>
        <end position="59"/>
    </location>
</feature>
<dbReference type="GO" id="GO:0016757">
    <property type="term" value="F:glycosyltransferase activity"/>
    <property type="evidence" value="ECO:0007669"/>
    <property type="project" value="UniProtKB-KW"/>
</dbReference>
<feature type="region of interest" description="Disordered" evidence="1">
    <location>
        <begin position="200"/>
        <end position="220"/>
    </location>
</feature>
<dbReference type="AlphaFoldDB" id="A0AAU7XEI2"/>
<organism evidence="4">
    <name type="scientific">Methyloraptor flagellatus</name>
    <dbReference type="NCBI Taxonomy" id="3162530"/>
    <lineage>
        <taxon>Bacteria</taxon>
        <taxon>Pseudomonadati</taxon>
        <taxon>Pseudomonadota</taxon>
        <taxon>Alphaproteobacteria</taxon>
        <taxon>Hyphomicrobiales</taxon>
        <taxon>Ancalomicrobiaceae</taxon>
        <taxon>Methyloraptor</taxon>
    </lineage>
</organism>
<keyword evidence="4" id="KW-0808">Transferase</keyword>
<keyword evidence="4" id="KW-0328">Glycosyltransferase</keyword>
<evidence type="ECO:0000256" key="2">
    <source>
        <dbReference type="SAM" id="Phobius"/>
    </source>
</evidence>
<accession>A0AAU7XEI2</accession>
<evidence type="ECO:0000256" key="1">
    <source>
        <dbReference type="SAM" id="MobiDB-lite"/>
    </source>
</evidence>
<feature type="domain" description="Glycosyltransferase RgtA/B/C/D-like" evidence="3">
    <location>
        <begin position="26"/>
        <end position="89"/>
    </location>
</feature>
<sequence>MGRWCCSWRSPPARSPSPCSRPAATRARAWLTAGLWLGLAGLSKYHAAFFALGAFGFVLATRHRRHLLTPWPWFAVVVAGLVAAPVFVWNAEHGFVSFLFQAGRGSAGTHIAIVPVLQALGGQAGYLLPWTMVGLAVALALACVGHRASERTRFLAALALPPIVLFTILPLWAGRGLPHWQMPGWLFAFPCSAFSSTGRPPPAGAGRHGSPPAPSRSGRW</sequence>
<dbReference type="InterPro" id="IPR038731">
    <property type="entry name" value="RgtA/B/C-like"/>
</dbReference>
<name>A0AAU7XEI2_9HYPH</name>
<reference evidence="4" key="1">
    <citation type="submission" date="2024-06" db="EMBL/GenBank/DDBJ databases">
        <title>Methylostella associata gen. nov., sp. nov., a novel Ancalomicrobiaceae-affiliated facultatively methylotrophic bacteria that feed on methanotrophs of the genus Methylococcus.</title>
        <authorList>
            <person name="Saltykova V."/>
            <person name="Danilova O.V."/>
            <person name="Oshkin I.Y."/>
            <person name="Belova S.E."/>
            <person name="Pimenov N.V."/>
            <person name="Dedysh S.N."/>
        </authorList>
    </citation>
    <scope>NUCLEOTIDE SEQUENCE</scope>
    <source>
        <strain evidence="4">S20</strain>
    </source>
</reference>